<evidence type="ECO:0000256" key="5">
    <source>
        <dbReference type="ARBA" id="ARBA00022679"/>
    </source>
</evidence>
<keyword evidence="17" id="KW-1185">Reference proteome</keyword>
<evidence type="ECO:0000256" key="1">
    <source>
        <dbReference type="ARBA" id="ARBA00004123"/>
    </source>
</evidence>
<dbReference type="GO" id="GO:0043066">
    <property type="term" value="P:negative regulation of apoptotic process"/>
    <property type="evidence" value="ECO:0007669"/>
    <property type="project" value="TreeGrafter"/>
</dbReference>
<evidence type="ECO:0000256" key="6">
    <source>
        <dbReference type="ARBA" id="ARBA00022703"/>
    </source>
</evidence>
<sequence length="269" mass="30202">MTSEVAEGQAGFPMATTGSSRDIAPLKRDHAVVPCLLRVKRDMADFAAYPPPGVYIAAADNDIANIDAMVIGPRDTPYEGAFFRFLIVFPTTYPIEPPRVRFLTTDTGRVQMHPNLDKNGDVTLSLVSTWSPAQSLSSLLVSLRSMFTADPLYDAPHAVRGQLEYSAECYRQFVRHESVRVAVCDAVESCLMDGHPRFPKPFREVVLRRFLEHYGKYEKALMKQRYLNGSEMFDLIGGTKGNFQHDALLARLRDIKEKVEERNNAVICV</sequence>
<keyword evidence="6" id="KW-0053">Apoptosis</keyword>
<dbReference type="OrthoDB" id="6508832at2759"/>
<dbReference type="GO" id="GO:0005524">
    <property type="term" value="F:ATP binding"/>
    <property type="evidence" value="ECO:0007669"/>
    <property type="project" value="UniProtKB-KW"/>
</dbReference>
<keyword evidence="5" id="KW-0808">Transferase</keyword>
<dbReference type="GO" id="GO:0004869">
    <property type="term" value="F:cysteine-type endopeptidase inhibitor activity"/>
    <property type="evidence" value="ECO:0007669"/>
    <property type="project" value="TreeGrafter"/>
</dbReference>
<keyword evidence="9" id="KW-0067">ATP-binding</keyword>
<evidence type="ECO:0000256" key="11">
    <source>
        <dbReference type="ARBA" id="ARBA00039894"/>
    </source>
</evidence>
<dbReference type="OMA" id="YSAECYR"/>
<keyword evidence="7" id="KW-0547">Nucleotide-binding</keyword>
<accession>A0A9D4PDK5</accession>
<dbReference type="InterPro" id="IPR000608">
    <property type="entry name" value="UBC"/>
</dbReference>
<dbReference type="PROSITE" id="PS50127">
    <property type="entry name" value="UBC_2"/>
    <property type="match status" value="1"/>
</dbReference>
<evidence type="ECO:0000259" key="15">
    <source>
        <dbReference type="PROSITE" id="PS50127"/>
    </source>
</evidence>
<feature type="domain" description="UBC core" evidence="15">
    <location>
        <begin position="34"/>
        <end position="183"/>
    </location>
</feature>
<evidence type="ECO:0000256" key="4">
    <source>
        <dbReference type="ARBA" id="ARBA00022490"/>
    </source>
</evidence>
<evidence type="ECO:0000313" key="16">
    <source>
        <dbReference type="EMBL" id="KAH7936221.1"/>
    </source>
</evidence>
<comment type="subcellular location">
    <subcellularLocation>
        <location evidence="2">Cytoplasm</location>
    </subcellularLocation>
    <subcellularLocation>
        <location evidence="1">Nucleus</location>
    </subcellularLocation>
</comment>
<dbReference type="InterPro" id="IPR016135">
    <property type="entry name" value="UBQ-conjugating_enzyme/RWD"/>
</dbReference>
<evidence type="ECO:0000256" key="13">
    <source>
        <dbReference type="ARBA" id="ARBA00042316"/>
    </source>
</evidence>
<organism evidence="16 17">
    <name type="scientific">Rhipicephalus sanguineus</name>
    <name type="common">Brown dog tick</name>
    <name type="synonym">Ixodes sanguineus</name>
    <dbReference type="NCBI Taxonomy" id="34632"/>
    <lineage>
        <taxon>Eukaryota</taxon>
        <taxon>Metazoa</taxon>
        <taxon>Ecdysozoa</taxon>
        <taxon>Arthropoda</taxon>
        <taxon>Chelicerata</taxon>
        <taxon>Arachnida</taxon>
        <taxon>Acari</taxon>
        <taxon>Parasitiformes</taxon>
        <taxon>Ixodida</taxon>
        <taxon>Ixodoidea</taxon>
        <taxon>Ixodidae</taxon>
        <taxon>Rhipicephalinae</taxon>
        <taxon>Rhipicephalus</taxon>
        <taxon>Rhipicephalus</taxon>
    </lineage>
</organism>
<dbReference type="Gene3D" id="3.10.110.10">
    <property type="entry name" value="Ubiquitin Conjugating Enzyme"/>
    <property type="match status" value="1"/>
</dbReference>
<dbReference type="GO" id="GO:0005737">
    <property type="term" value="C:cytoplasm"/>
    <property type="evidence" value="ECO:0007669"/>
    <property type="project" value="UniProtKB-SubCell"/>
</dbReference>
<evidence type="ECO:0000256" key="14">
    <source>
        <dbReference type="ARBA" id="ARBA00042401"/>
    </source>
</evidence>
<dbReference type="VEuPathDB" id="VectorBase:RSAN_030039"/>
<keyword evidence="10" id="KW-0539">Nucleus</keyword>
<evidence type="ECO:0000313" key="17">
    <source>
        <dbReference type="Proteomes" id="UP000821837"/>
    </source>
</evidence>
<gene>
    <name evidence="16" type="ORF">HPB52_020161</name>
</gene>
<evidence type="ECO:0000256" key="12">
    <source>
        <dbReference type="ARBA" id="ARBA00041798"/>
    </source>
</evidence>
<dbReference type="PANTHER" id="PTHR46116:SF26">
    <property type="entry name" value="UBIQUITIN-CONJUGATING ENZYME E2 Z"/>
    <property type="match status" value="1"/>
</dbReference>
<dbReference type="GO" id="GO:0006915">
    <property type="term" value="P:apoptotic process"/>
    <property type="evidence" value="ECO:0007669"/>
    <property type="project" value="UniProtKB-KW"/>
</dbReference>
<keyword evidence="8" id="KW-0833">Ubl conjugation pathway</keyword>
<dbReference type="Proteomes" id="UP000821837">
    <property type="component" value="Unassembled WGS sequence"/>
</dbReference>
<evidence type="ECO:0000256" key="10">
    <source>
        <dbReference type="ARBA" id="ARBA00023242"/>
    </source>
</evidence>
<keyword evidence="4" id="KW-0963">Cytoplasm</keyword>
<dbReference type="PANTHER" id="PTHR46116">
    <property type="entry name" value="(E3-INDEPENDENT) E2 UBIQUITIN-CONJUGATING ENZYME"/>
    <property type="match status" value="1"/>
</dbReference>
<evidence type="ECO:0000256" key="2">
    <source>
        <dbReference type="ARBA" id="ARBA00004496"/>
    </source>
</evidence>
<dbReference type="SUPFAM" id="SSF54495">
    <property type="entry name" value="UBC-like"/>
    <property type="match status" value="1"/>
</dbReference>
<reference evidence="16" key="2">
    <citation type="submission" date="2021-09" db="EMBL/GenBank/DDBJ databases">
        <authorList>
            <person name="Jia N."/>
            <person name="Wang J."/>
            <person name="Shi W."/>
            <person name="Du L."/>
            <person name="Sun Y."/>
            <person name="Zhan W."/>
            <person name="Jiang J."/>
            <person name="Wang Q."/>
            <person name="Zhang B."/>
            <person name="Ji P."/>
            <person name="Sakyi L.B."/>
            <person name="Cui X."/>
            <person name="Yuan T."/>
            <person name="Jiang B."/>
            <person name="Yang W."/>
            <person name="Lam T.T.-Y."/>
            <person name="Chang Q."/>
            <person name="Ding S."/>
            <person name="Wang X."/>
            <person name="Zhu J."/>
            <person name="Ruan X."/>
            <person name="Zhao L."/>
            <person name="Wei J."/>
            <person name="Que T."/>
            <person name="Du C."/>
            <person name="Cheng J."/>
            <person name="Dai P."/>
            <person name="Han X."/>
            <person name="Huang E."/>
            <person name="Gao Y."/>
            <person name="Liu J."/>
            <person name="Shao H."/>
            <person name="Ye R."/>
            <person name="Li L."/>
            <person name="Wei W."/>
            <person name="Wang X."/>
            <person name="Wang C."/>
            <person name="Huo Q."/>
            <person name="Li W."/>
            <person name="Guo W."/>
            <person name="Chen H."/>
            <person name="Chen S."/>
            <person name="Zhou L."/>
            <person name="Zhou L."/>
            <person name="Ni X."/>
            <person name="Tian J."/>
            <person name="Zhou Y."/>
            <person name="Sheng Y."/>
            <person name="Liu T."/>
            <person name="Pan Y."/>
            <person name="Xia L."/>
            <person name="Li J."/>
            <person name="Zhao F."/>
            <person name="Cao W."/>
        </authorList>
    </citation>
    <scope>NUCLEOTIDE SEQUENCE</scope>
    <source>
        <strain evidence="16">Rsan-2018</strain>
        <tissue evidence="16">Larvae</tissue>
    </source>
</reference>
<reference evidence="16" key="1">
    <citation type="journal article" date="2020" name="Cell">
        <title>Large-Scale Comparative Analyses of Tick Genomes Elucidate Their Genetic Diversity and Vector Capacities.</title>
        <authorList>
            <consortium name="Tick Genome and Microbiome Consortium (TIGMIC)"/>
            <person name="Jia N."/>
            <person name="Wang J."/>
            <person name="Shi W."/>
            <person name="Du L."/>
            <person name="Sun Y."/>
            <person name="Zhan W."/>
            <person name="Jiang J.F."/>
            <person name="Wang Q."/>
            <person name="Zhang B."/>
            <person name="Ji P."/>
            <person name="Bell-Sakyi L."/>
            <person name="Cui X.M."/>
            <person name="Yuan T.T."/>
            <person name="Jiang B.G."/>
            <person name="Yang W.F."/>
            <person name="Lam T.T."/>
            <person name="Chang Q.C."/>
            <person name="Ding S.J."/>
            <person name="Wang X.J."/>
            <person name="Zhu J.G."/>
            <person name="Ruan X.D."/>
            <person name="Zhao L."/>
            <person name="Wei J.T."/>
            <person name="Ye R.Z."/>
            <person name="Que T.C."/>
            <person name="Du C.H."/>
            <person name="Zhou Y.H."/>
            <person name="Cheng J.X."/>
            <person name="Dai P.F."/>
            <person name="Guo W.B."/>
            <person name="Han X.H."/>
            <person name="Huang E.J."/>
            <person name="Li L.F."/>
            <person name="Wei W."/>
            <person name="Gao Y.C."/>
            <person name="Liu J.Z."/>
            <person name="Shao H.Z."/>
            <person name="Wang X."/>
            <person name="Wang C.C."/>
            <person name="Yang T.C."/>
            <person name="Huo Q.B."/>
            <person name="Li W."/>
            <person name="Chen H.Y."/>
            <person name="Chen S.E."/>
            <person name="Zhou L.G."/>
            <person name="Ni X.B."/>
            <person name="Tian J.H."/>
            <person name="Sheng Y."/>
            <person name="Liu T."/>
            <person name="Pan Y.S."/>
            <person name="Xia L.Y."/>
            <person name="Li J."/>
            <person name="Zhao F."/>
            <person name="Cao W.C."/>
        </authorList>
    </citation>
    <scope>NUCLEOTIDE SEQUENCE</scope>
    <source>
        <strain evidence="16">Rsan-2018</strain>
    </source>
</reference>
<evidence type="ECO:0000256" key="9">
    <source>
        <dbReference type="ARBA" id="ARBA00022840"/>
    </source>
</evidence>
<dbReference type="GO" id="GO:0061631">
    <property type="term" value="F:ubiquitin conjugating enzyme activity"/>
    <property type="evidence" value="ECO:0007669"/>
    <property type="project" value="UniProtKB-EC"/>
</dbReference>
<dbReference type="AlphaFoldDB" id="A0A9D4PDK5"/>
<dbReference type="SMART" id="SM00212">
    <property type="entry name" value="UBCc"/>
    <property type="match status" value="1"/>
</dbReference>
<evidence type="ECO:0000256" key="7">
    <source>
        <dbReference type="ARBA" id="ARBA00022741"/>
    </source>
</evidence>
<dbReference type="EMBL" id="JABSTV010001255">
    <property type="protein sequence ID" value="KAH7936221.1"/>
    <property type="molecule type" value="Genomic_DNA"/>
</dbReference>
<evidence type="ECO:0000256" key="8">
    <source>
        <dbReference type="ARBA" id="ARBA00022786"/>
    </source>
</evidence>
<name>A0A9D4PDK5_RHISA</name>
<proteinExistence type="predicted"/>
<comment type="caution">
    <text evidence="16">The sequence shown here is derived from an EMBL/GenBank/DDBJ whole genome shotgun (WGS) entry which is preliminary data.</text>
</comment>
<dbReference type="EC" id="2.3.2.23" evidence="3"/>
<dbReference type="GO" id="GO:0005634">
    <property type="term" value="C:nucleus"/>
    <property type="evidence" value="ECO:0007669"/>
    <property type="project" value="UniProtKB-SubCell"/>
</dbReference>
<protein>
    <recommendedName>
        <fullName evidence="11">Ubiquitin-conjugating enzyme E2 Z</fullName>
        <ecNumber evidence="3">2.3.2.23</ecNumber>
    </recommendedName>
    <alternativeName>
        <fullName evidence="12">E2 ubiquitin-conjugating enzyme Z</fullName>
    </alternativeName>
    <alternativeName>
        <fullName evidence="14">Ubiquitin carrier protein Z</fullName>
    </alternativeName>
    <alternativeName>
        <fullName evidence="13">Ubiquitin-protein ligase Z</fullName>
    </alternativeName>
</protein>
<evidence type="ECO:0000256" key="3">
    <source>
        <dbReference type="ARBA" id="ARBA00012486"/>
    </source>
</evidence>
<dbReference type="Pfam" id="PF00179">
    <property type="entry name" value="UQ_con"/>
    <property type="match status" value="1"/>
</dbReference>